<reference evidence="2 3" key="1">
    <citation type="journal article" date="2017" name="Int. J. Syst. Evol. Microbiol.">
        <title>Mycobacterium talmoniae sp. nov., a slowly growing mycobacterium isolated from human respiratory samples.</title>
        <authorList>
            <person name="Davidson R.M."/>
            <person name="DeGroote M.A."/>
            <person name="Marola J.L."/>
            <person name="Buss S."/>
            <person name="Jones V."/>
            <person name="McNeil M.R."/>
            <person name="Freifeld A.G."/>
            <person name="Elaine Epperson L."/>
            <person name="Hasan N.A."/>
            <person name="Jackson M."/>
            <person name="Iwen P.C."/>
            <person name="Salfinger M."/>
            <person name="Strong M."/>
        </authorList>
    </citation>
    <scope>NUCLEOTIDE SEQUENCE [LARGE SCALE GENOMIC DNA]</scope>
    <source>
        <strain evidence="2 3">ATCC BAA-2683</strain>
    </source>
</reference>
<dbReference type="AlphaFoldDB" id="A0A2S8BQC7"/>
<comment type="caution">
    <text evidence="2">The sequence shown here is derived from an EMBL/GenBank/DDBJ whole genome shotgun (WGS) entry which is preliminary data.</text>
</comment>
<sequence>MGQVQQHRGGQDTVATNPIQHGLRGRIVQQQQEEFLGNPRHQRKVTGLTFVLREDYSWYGSALTKVTLMVLPLGTV</sequence>
<feature type="region of interest" description="Disordered" evidence="1">
    <location>
        <begin position="1"/>
        <end position="22"/>
    </location>
</feature>
<feature type="compositionally biased region" description="Polar residues" evidence="1">
    <location>
        <begin position="1"/>
        <end position="19"/>
    </location>
</feature>
<dbReference type="Proteomes" id="UP000238296">
    <property type="component" value="Unassembled WGS sequence"/>
</dbReference>
<name>A0A2S8BQC7_9MYCO</name>
<gene>
    <name evidence="2" type="ORF">C1Y40_00938</name>
</gene>
<evidence type="ECO:0000313" key="3">
    <source>
        <dbReference type="Proteomes" id="UP000238296"/>
    </source>
</evidence>
<organism evidence="2 3">
    <name type="scientific">Mycobacterium talmoniae</name>
    <dbReference type="NCBI Taxonomy" id="1858794"/>
    <lineage>
        <taxon>Bacteria</taxon>
        <taxon>Bacillati</taxon>
        <taxon>Actinomycetota</taxon>
        <taxon>Actinomycetes</taxon>
        <taxon>Mycobacteriales</taxon>
        <taxon>Mycobacteriaceae</taxon>
        <taxon>Mycobacterium</taxon>
    </lineage>
</organism>
<evidence type="ECO:0000256" key="1">
    <source>
        <dbReference type="SAM" id="MobiDB-lite"/>
    </source>
</evidence>
<dbReference type="EMBL" id="PPEA01000134">
    <property type="protein sequence ID" value="PQM48839.1"/>
    <property type="molecule type" value="Genomic_DNA"/>
</dbReference>
<accession>A0A2S8BQC7</accession>
<proteinExistence type="predicted"/>
<evidence type="ECO:0000313" key="2">
    <source>
        <dbReference type="EMBL" id="PQM48839.1"/>
    </source>
</evidence>
<protein>
    <submittedName>
        <fullName evidence="2">Uncharacterized protein</fullName>
    </submittedName>
</protein>